<dbReference type="Proteomes" id="UP000290588">
    <property type="component" value="Unassembled WGS sequence"/>
</dbReference>
<protein>
    <recommendedName>
        <fullName evidence="5">Helix-turn-helix domain-containing protein</fullName>
    </recommendedName>
</protein>
<dbReference type="RefSeq" id="WP_118916687.1">
    <property type="nucleotide sequence ID" value="NZ_CP032097.1"/>
</dbReference>
<evidence type="ECO:0000313" key="3">
    <source>
        <dbReference type="Proteomes" id="UP000262582"/>
    </source>
</evidence>
<dbReference type="EMBL" id="CP032097">
    <property type="protein sequence ID" value="AXX94460.1"/>
    <property type="molecule type" value="Genomic_DNA"/>
</dbReference>
<dbReference type="Proteomes" id="UP000262582">
    <property type="component" value="Chromosome"/>
</dbReference>
<dbReference type="KEGG" id="aell:AELL_0780"/>
<gene>
    <name evidence="1" type="ORF">AELL_0780</name>
    <name evidence="2" type="ORF">CP962_06770</name>
</gene>
<reference evidence="2 4" key="1">
    <citation type="submission" date="2017-09" db="EMBL/GenBank/DDBJ databases">
        <title>Genomics of the genus Arcobacter.</title>
        <authorList>
            <person name="Perez-Cataluna A."/>
            <person name="Figueras M.J."/>
            <person name="Salas-Masso N."/>
        </authorList>
    </citation>
    <scope>NUCLEOTIDE SEQUENCE [LARGE SCALE GENOMIC DNA]</scope>
    <source>
        <strain evidence="2 4">CECT 7837</strain>
    </source>
</reference>
<dbReference type="EMBL" id="NXIG01000005">
    <property type="protein sequence ID" value="RXI31157.1"/>
    <property type="molecule type" value="Genomic_DNA"/>
</dbReference>
<name>A0A347U6I2_9BACT</name>
<evidence type="ECO:0000313" key="2">
    <source>
        <dbReference type="EMBL" id="RXI31157.1"/>
    </source>
</evidence>
<accession>A0A347U6I2</accession>
<keyword evidence="3" id="KW-1185">Reference proteome</keyword>
<evidence type="ECO:0000313" key="1">
    <source>
        <dbReference type="EMBL" id="AXX94460.1"/>
    </source>
</evidence>
<evidence type="ECO:0000313" key="4">
    <source>
        <dbReference type="Proteomes" id="UP000290588"/>
    </source>
</evidence>
<organism evidence="2 4">
    <name type="scientific">Arcobacter ellisii</name>
    <dbReference type="NCBI Taxonomy" id="913109"/>
    <lineage>
        <taxon>Bacteria</taxon>
        <taxon>Pseudomonadati</taxon>
        <taxon>Campylobacterota</taxon>
        <taxon>Epsilonproteobacteria</taxon>
        <taxon>Campylobacterales</taxon>
        <taxon>Arcobacteraceae</taxon>
        <taxon>Arcobacter</taxon>
    </lineage>
</organism>
<dbReference type="AlphaFoldDB" id="A0A347U6I2"/>
<sequence length="93" mass="10963">MIIDLKNLDLIPLLLKEIKELKQDILNIQNKNKPNLTKLQNVAKYLQVSKTTVSNYIKDGRFKENVHYKKTIVNKMVKYNFVESAIIQFKENL</sequence>
<reference evidence="1 3" key="2">
    <citation type="submission" date="2018-08" db="EMBL/GenBank/DDBJ databases">
        <title>Complete genome of the Arcobacter ellisii type strain LMG 26155.</title>
        <authorList>
            <person name="Miller W.G."/>
            <person name="Yee E."/>
            <person name="Bono J.L."/>
        </authorList>
    </citation>
    <scope>NUCLEOTIDE SEQUENCE [LARGE SCALE GENOMIC DNA]</scope>
    <source>
        <strain evidence="1 3">LMG 26155</strain>
    </source>
</reference>
<proteinExistence type="predicted"/>
<evidence type="ECO:0008006" key="5">
    <source>
        <dbReference type="Google" id="ProtNLM"/>
    </source>
</evidence>
<dbReference type="OrthoDB" id="5345452at2"/>